<dbReference type="EMBL" id="JAFEJA010000001">
    <property type="protein sequence ID" value="MBM9621029.1"/>
    <property type="molecule type" value="Genomic_DNA"/>
</dbReference>
<comment type="caution">
    <text evidence="1">The sequence shown here is derived from an EMBL/GenBank/DDBJ whole genome shotgun (WGS) entry which is preliminary data.</text>
</comment>
<sequence length="109" mass="10883">MAILTAQAVSLAGINPTYANAASGGDKVSPGDRTFLHVKNGAGAPVTLTLTTTADVRGQAVANVTVSVPASGERMIGPLSRDLFASPSDGLVAIGYSSNTSVTLAALRI</sequence>
<keyword evidence="2" id="KW-1185">Reference proteome</keyword>
<dbReference type="RefSeq" id="WP_205374936.1">
    <property type="nucleotide sequence ID" value="NZ_JAFEJA010000001.1"/>
</dbReference>
<organism evidence="1 2">
    <name type="scientific">Streptomyces zhihengii</name>
    <dbReference type="NCBI Taxonomy" id="1818004"/>
    <lineage>
        <taxon>Bacteria</taxon>
        <taxon>Bacillati</taxon>
        <taxon>Actinomycetota</taxon>
        <taxon>Actinomycetes</taxon>
        <taxon>Kitasatosporales</taxon>
        <taxon>Streptomycetaceae</taxon>
        <taxon>Streptomyces</taxon>
    </lineage>
</organism>
<name>A0ABS2UUP0_9ACTN</name>
<evidence type="ECO:0000313" key="2">
    <source>
        <dbReference type="Proteomes" id="UP000664109"/>
    </source>
</evidence>
<protein>
    <submittedName>
        <fullName evidence="1">Uncharacterized protein</fullName>
    </submittedName>
</protein>
<evidence type="ECO:0000313" key="1">
    <source>
        <dbReference type="EMBL" id="MBM9621029.1"/>
    </source>
</evidence>
<proteinExistence type="predicted"/>
<dbReference type="Proteomes" id="UP000664109">
    <property type="component" value="Unassembled WGS sequence"/>
</dbReference>
<reference evidence="1 2" key="1">
    <citation type="journal article" date="2016" name="Arch. Microbiol.">
        <title>Streptomyces zhihengii sp. nov., isolated from rhizospheric soil of Psammosilene tunicoides.</title>
        <authorList>
            <person name="Huang M.J."/>
            <person name="Fei J.J."/>
            <person name="Salam N."/>
            <person name="Kim C.J."/>
            <person name="Hozzein W.N."/>
            <person name="Xiao M."/>
            <person name="Huang H.Q."/>
            <person name="Li W.J."/>
        </authorList>
    </citation>
    <scope>NUCLEOTIDE SEQUENCE [LARGE SCALE GENOMIC DNA]</scope>
    <source>
        <strain evidence="1 2">YIM T102</strain>
    </source>
</reference>
<accession>A0ABS2UUP0</accession>
<gene>
    <name evidence="1" type="ORF">JE024_20250</name>
</gene>